<keyword evidence="9" id="KW-1133">Transmembrane helix</keyword>
<dbReference type="OrthoDB" id="9789238at2"/>
<evidence type="ECO:0000256" key="1">
    <source>
        <dbReference type="ARBA" id="ARBA00000085"/>
    </source>
</evidence>
<dbReference type="GO" id="GO:0000155">
    <property type="term" value="F:phosphorelay sensor kinase activity"/>
    <property type="evidence" value="ECO:0007669"/>
    <property type="project" value="InterPro"/>
</dbReference>
<evidence type="ECO:0000256" key="8">
    <source>
        <dbReference type="ARBA" id="ARBA00023012"/>
    </source>
</evidence>
<dbReference type="PANTHER" id="PTHR43065">
    <property type="entry name" value="SENSOR HISTIDINE KINASE"/>
    <property type="match status" value="1"/>
</dbReference>
<feature type="transmembrane region" description="Helical" evidence="9">
    <location>
        <begin position="84"/>
        <end position="103"/>
    </location>
</feature>
<dbReference type="InterPro" id="IPR036097">
    <property type="entry name" value="HisK_dim/P_sf"/>
</dbReference>
<dbReference type="Pfam" id="PF02518">
    <property type="entry name" value="HATPase_c"/>
    <property type="match status" value="1"/>
</dbReference>
<dbReference type="PRINTS" id="PR00344">
    <property type="entry name" value="BCTRLSENSOR"/>
</dbReference>
<keyword evidence="6 11" id="KW-0418">Kinase</keyword>
<dbReference type="InterPro" id="IPR033424">
    <property type="entry name" value="MASE4"/>
</dbReference>
<dbReference type="InterPro" id="IPR003594">
    <property type="entry name" value="HATPase_dom"/>
</dbReference>
<dbReference type="Gene3D" id="3.30.565.10">
    <property type="entry name" value="Histidine kinase-like ATPase, C-terminal domain"/>
    <property type="match status" value="1"/>
</dbReference>
<name>A0A1M7J0M3_9BRAD</name>
<dbReference type="GO" id="GO:0005524">
    <property type="term" value="F:ATP binding"/>
    <property type="evidence" value="ECO:0007669"/>
    <property type="project" value="UniProtKB-KW"/>
</dbReference>
<keyword evidence="4" id="KW-0808">Transferase</keyword>
<dbReference type="CDD" id="cd00082">
    <property type="entry name" value="HisKA"/>
    <property type="match status" value="1"/>
</dbReference>
<dbReference type="Gene3D" id="1.10.287.130">
    <property type="match status" value="1"/>
</dbReference>
<keyword evidence="3" id="KW-0597">Phosphoprotein</keyword>
<keyword evidence="8" id="KW-0902">Two-component regulatory system</keyword>
<dbReference type="InterPro" id="IPR036890">
    <property type="entry name" value="HATPase_C_sf"/>
</dbReference>
<evidence type="ECO:0000256" key="2">
    <source>
        <dbReference type="ARBA" id="ARBA00012438"/>
    </source>
</evidence>
<evidence type="ECO:0000256" key="3">
    <source>
        <dbReference type="ARBA" id="ARBA00022553"/>
    </source>
</evidence>
<dbReference type="EMBL" id="FNTI01000001">
    <property type="protein sequence ID" value="SEE46446.1"/>
    <property type="molecule type" value="Genomic_DNA"/>
</dbReference>
<dbReference type="PANTHER" id="PTHR43065:SF10">
    <property type="entry name" value="PEROXIDE STRESS-ACTIVATED HISTIDINE KINASE MAK3"/>
    <property type="match status" value="1"/>
</dbReference>
<gene>
    <name evidence="11" type="ORF">SAMN05444171_7596</name>
</gene>
<evidence type="ECO:0000256" key="9">
    <source>
        <dbReference type="SAM" id="Phobius"/>
    </source>
</evidence>
<proteinExistence type="predicted"/>
<keyword evidence="7" id="KW-0067">ATP-binding</keyword>
<dbReference type="InterPro" id="IPR003661">
    <property type="entry name" value="HisK_dim/P_dom"/>
</dbReference>
<dbReference type="SMART" id="SM00388">
    <property type="entry name" value="HisKA"/>
    <property type="match status" value="1"/>
</dbReference>
<dbReference type="RefSeq" id="WP_079587261.1">
    <property type="nucleotide sequence ID" value="NZ_FNTI01000001.1"/>
</dbReference>
<dbReference type="EC" id="2.7.13.3" evidence="2"/>
<evidence type="ECO:0000313" key="12">
    <source>
        <dbReference type="Proteomes" id="UP000183208"/>
    </source>
</evidence>
<evidence type="ECO:0000256" key="6">
    <source>
        <dbReference type="ARBA" id="ARBA00022777"/>
    </source>
</evidence>
<feature type="transmembrane region" description="Helical" evidence="9">
    <location>
        <begin position="228"/>
        <end position="249"/>
    </location>
</feature>
<evidence type="ECO:0000256" key="4">
    <source>
        <dbReference type="ARBA" id="ARBA00022679"/>
    </source>
</evidence>
<dbReference type="AlphaFoldDB" id="A0A1M7J0M3"/>
<keyword evidence="9" id="KW-0812">Transmembrane</keyword>
<protein>
    <recommendedName>
        <fullName evidence="2">histidine kinase</fullName>
        <ecNumber evidence="2">2.7.13.3</ecNumber>
    </recommendedName>
</protein>
<feature type="transmembrane region" description="Helical" evidence="9">
    <location>
        <begin position="199"/>
        <end position="221"/>
    </location>
</feature>
<dbReference type="Pfam" id="PF17158">
    <property type="entry name" value="MASE4"/>
    <property type="match status" value="1"/>
</dbReference>
<keyword evidence="5" id="KW-0547">Nucleotide-binding</keyword>
<feature type="transmembrane region" description="Helical" evidence="9">
    <location>
        <begin position="21"/>
        <end position="40"/>
    </location>
</feature>
<dbReference type="InterPro" id="IPR004358">
    <property type="entry name" value="Sig_transdc_His_kin-like_C"/>
</dbReference>
<dbReference type="Proteomes" id="UP000183208">
    <property type="component" value="Unassembled WGS sequence"/>
</dbReference>
<dbReference type="SUPFAM" id="SSF47384">
    <property type="entry name" value="Homodimeric domain of signal transducing histidine kinase"/>
    <property type="match status" value="1"/>
</dbReference>
<reference evidence="11 12" key="1">
    <citation type="submission" date="2016-10" db="EMBL/GenBank/DDBJ databases">
        <authorList>
            <person name="de Groot N.N."/>
        </authorList>
    </citation>
    <scope>NUCLEOTIDE SEQUENCE [LARGE SCALE GENOMIC DNA]</scope>
    <source>
        <strain evidence="11 12">GAS522</strain>
    </source>
</reference>
<dbReference type="PROSITE" id="PS50109">
    <property type="entry name" value="HIS_KIN"/>
    <property type="match status" value="1"/>
</dbReference>
<keyword evidence="9" id="KW-0472">Membrane</keyword>
<dbReference type="SUPFAM" id="SSF55874">
    <property type="entry name" value="ATPase domain of HSP90 chaperone/DNA topoisomerase II/histidine kinase"/>
    <property type="match status" value="1"/>
</dbReference>
<feature type="transmembrane region" description="Helical" evidence="9">
    <location>
        <begin position="155"/>
        <end position="179"/>
    </location>
</feature>
<evidence type="ECO:0000256" key="7">
    <source>
        <dbReference type="ARBA" id="ARBA00022840"/>
    </source>
</evidence>
<dbReference type="InterPro" id="IPR005467">
    <property type="entry name" value="His_kinase_dom"/>
</dbReference>
<comment type="catalytic activity">
    <reaction evidence="1">
        <text>ATP + protein L-histidine = ADP + protein N-phospho-L-histidine.</text>
        <dbReference type="EC" id="2.7.13.3"/>
    </reaction>
</comment>
<accession>A0A1M7J0M3</accession>
<feature type="transmembrane region" description="Helical" evidence="9">
    <location>
        <begin position="261"/>
        <end position="287"/>
    </location>
</feature>
<evidence type="ECO:0000259" key="10">
    <source>
        <dbReference type="PROSITE" id="PS50109"/>
    </source>
</evidence>
<organism evidence="11 12">
    <name type="scientific">Bradyrhizobium lablabi</name>
    <dbReference type="NCBI Taxonomy" id="722472"/>
    <lineage>
        <taxon>Bacteria</taxon>
        <taxon>Pseudomonadati</taxon>
        <taxon>Pseudomonadota</taxon>
        <taxon>Alphaproteobacteria</taxon>
        <taxon>Hyphomicrobiales</taxon>
        <taxon>Nitrobacteraceae</taxon>
        <taxon>Bradyrhizobium</taxon>
    </lineage>
</organism>
<sequence>MPEPSHEDQLLLATLPPSKGQIRLALGVVAVLLLALVLTIPFTNVQLARADAFIPALQTGIVFTDLVTSALLFSQFSITRSRAILVLANGFLFTALVVISHVLTFPGAFAPTGLLGAGLQTAAWLYVFWHAGPPLVVISYVLLKDTEKSTAKSESSPAASIGWSVGLVISVAWALTWVAIEADRFLPPMMLNNIETNRIVTLTTGGSVALLNATALALLWFRRRSVLDLWLLVMCCAWLAETVVTANVAGRFTFGFYASRLYAFVAVFSVLLVLLSETMTLYSNLVYSALKRRSNSEGRQIAMDAMAASIAHEVSQPIGAMSFNGEAALMLLAQTPPNLEEARAALEAIVSDGIRAATVIASLRAMFKRNTPQRVSFDVNDLLQEVLKLVDSDLWSHKVTVSLELRGPLPQLRADRVQLQQVLLNLFTNAIEAMQPVTDRARLLRIKSDFIQDHSGVLITIEDTGTGIDFKDKDRIFEPFVSTKLRGTGIGLAICKSIVEAHGGHLRASANHPHGAVFHVALPESE</sequence>
<evidence type="ECO:0000313" key="11">
    <source>
        <dbReference type="EMBL" id="SEE46446.1"/>
    </source>
</evidence>
<feature type="transmembrane region" description="Helical" evidence="9">
    <location>
        <begin position="123"/>
        <end position="143"/>
    </location>
</feature>
<feature type="domain" description="Histidine kinase" evidence="10">
    <location>
        <begin position="309"/>
        <end position="526"/>
    </location>
</feature>
<dbReference type="SMART" id="SM00387">
    <property type="entry name" value="HATPase_c"/>
    <property type="match status" value="1"/>
</dbReference>
<evidence type="ECO:0000256" key="5">
    <source>
        <dbReference type="ARBA" id="ARBA00022741"/>
    </source>
</evidence>